<proteinExistence type="predicted"/>
<dbReference type="PANTHER" id="PTHR22955:SF77">
    <property type="entry name" value="ASPARTIC PUTATIVE DOMAIN-CONTAINING PROTEIN-RELATED"/>
    <property type="match status" value="1"/>
</dbReference>
<dbReference type="InterPro" id="IPR008042">
    <property type="entry name" value="Retrotrans_Pao"/>
</dbReference>
<accession>A0AAD9RDZ2</accession>
<protein>
    <submittedName>
        <fullName evidence="1">Uncharacterized protein</fullName>
    </submittedName>
</protein>
<keyword evidence="2" id="KW-1185">Reference proteome</keyword>
<evidence type="ECO:0000313" key="1">
    <source>
        <dbReference type="EMBL" id="KAK2577927.1"/>
    </source>
</evidence>
<name>A0AAD9RDZ2_9HYME</name>
<dbReference type="PANTHER" id="PTHR22955">
    <property type="entry name" value="RETROTRANSPOSON"/>
    <property type="match status" value="1"/>
</dbReference>
<sequence length="234" mass="26520">MHATVKLIAAKTKVAPIKEQSILRLELCASVLLAPLMFKARATLNLESATVHVWTDSTIVLAWIKQHPSTWKTFIANRVAEIQTFLPKCVWRHVSTSNNPADCASRGMPVADLRDHSLWWHGPAWLSKPSANWPSSANLPPTEKLDLERRTTTTAHHVRIIEQSCNLAENVSSWPRLLRVTAYCMRFIARLRYPKTVYPTIALTADEVSLARMFWIKQAQSSAFAREIDALRKN</sequence>
<dbReference type="Pfam" id="PF05380">
    <property type="entry name" value="Peptidase_A17"/>
    <property type="match status" value="1"/>
</dbReference>
<dbReference type="EMBL" id="JAIFRP010000829">
    <property type="protein sequence ID" value="KAK2577927.1"/>
    <property type="molecule type" value="Genomic_DNA"/>
</dbReference>
<organism evidence="1 2">
    <name type="scientific">Odynerus spinipes</name>
    <dbReference type="NCBI Taxonomy" id="1348599"/>
    <lineage>
        <taxon>Eukaryota</taxon>
        <taxon>Metazoa</taxon>
        <taxon>Ecdysozoa</taxon>
        <taxon>Arthropoda</taxon>
        <taxon>Hexapoda</taxon>
        <taxon>Insecta</taxon>
        <taxon>Pterygota</taxon>
        <taxon>Neoptera</taxon>
        <taxon>Endopterygota</taxon>
        <taxon>Hymenoptera</taxon>
        <taxon>Apocrita</taxon>
        <taxon>Aculeata</taxon>
        <taxon>Vespoidea</taxon>
        <taxon>Vespidae</taxon>
        <taxon>Eumeninae</taxon>
        <taxon>Odynerus</taxon>
    </lineage>
</organism>
<evidence type="ECO:0000313" key="2">
    <source>
        <dbReference type="Proteomes" id="UP001258017"/>
    </source>
</evidence>
<comment type="caution">
    <text evidence="1">The sequence shown here is derived from an EMBL/GenBank/DDBJ whole genome shotgun (WGS) entry which is preliminary data.</text>
</comment>
<gene>
    <name evidence="1" type="ORF">KPH14_000952</name>
</gene>
<dbReference type="Proteomes" id="UP001258017">
    <property type="component" value="Unassembled WGS sequence"/>
</dbReference>
<reference evidence="1" key="1">
    <citation type="submission" date="2021-08" db="EMBL/GenBank/DDBJ databases">
        <authorList>
            <person name="Misof B."/>
            <person name="Oliver O."/>
            <person name="Podsiadlowski L."/>
            <person name="Donath A."/>
            <person name="Peters R."/>
            <person name="Mayer C."/>
            <person name="Rust J."/>
            <person name="Gunkel S."/>
            <person name="Lesny P."/>
            <person name="Martin S."/>
            <person name="Oeyen J.P."/>
            <person name="Petersen M."/>
            <person name="Panagiotis P."/>
            <person name="Wilbrandt J."/>
            <person name="Tanja T."/>
        </authorList>
    </citation>
    <scope>NUCLEOTIDE SEQUENCE</scope>
    <source>
        <strain evidence="1">GBR_01_08_01A</strain>
        <tissue evidence="1">Thorax + abdomen</tissue>
    </source>
</reference>
<dbReference type="AlphaFoldDB" id="A0AAD9RDZ2"/>
<reference evidence="1" key="2">
    <citation type="journal article" date="2023" name="Commun. Biol.">
        <title>Intrasexual cuticular hydrocarbon dimorphism in a wasp sheds light on hydrocarbon biosynthesis genes in Hymenoptera.</title>
        <authorList>
            <person name="Moris V.C."/>
            <person name="Podsiadlowski L."/>
            <person name="Martin S."/>
            <person name="Oeyen J.P."/>
            <person name="Donath A."/>
            <person name="Petersen M."/>
            <person name="Wilbrandt J."/>
            <person name="Misof B."/>
            <person name="Liedtke D."/>
            <person name="Thamm M."/>
            <person name="Scheiner R."/>
            <person name="Schmitt T."/>
            <person name="Niehuis O."/>
        </authorList>
    </citation>
    <scope>NUCLEOTIDE SEQUENCE</scope>
    <source>
        <strain evidence="1">GBR_01_08_01A</strain>
    </source>
</reference>